<dbReference type="GO" id="GO:0005634">
    <property type="term" value="C:nucleus"/>
    <property type="evidence" value="ECO:0007669"/>
    <property type="project" value="UniProtKB-SubCell"/>
</dbReference>
<feature type="compositionally biased region" description="Low complexity" evidence="7">
    <location>
        <begin position="611"/>
        <end position="626"/>
    </location>
</feature>
<keyword evidence="5" id="KW-0862">Zinc</keyword>
<keyword evidence="10" id="KW-1185">Reference proteome</keyword>
<evidence type="ECO:0000256" key="2">
    <source>
        <dbReference type="ARBA" id="ARBA00022723"/>
    </source>
</evidence>
<dbReference type="PANTHER" id="PTHR24406">
    <property type="entry name" value="TRANSCRIPTIONAL REPRESSOR CTCFL-RELATED"/>
    <property type="match status" value="1"/>
</dbReference>
<feature type="compositionally biased region" description="Low complexity" evidence="7">
    <location>
        <begin position="424"/>
        <end position="436"/>
    </location>
</feature>
<protein>
    <submittedName>
        <fullName evidence="9">Pogo transposable element with ZNF domain</fullName>
    </submittedName>
</protein>
<dbReference type="SMART" id="SM00355">
    <property type="entry name" value="ZnF_C2H2"/>
    <property type="match status" value="8"/>
</dbReference>
<keyword evidence="6" id="KW-0539">Nucleus</keyword>
<comment type="subcellular location">
    <subcellularLocation>
        <location evidence="1">Nucleus</location>
    </subcellularLocation>
</comment>
<evidence type="ECO:0000313" key="10">
    <source>
        <dbReference type="Proteomes" id="UP000198287"/>
    </source>
</evidence>
<sequence length="1495" mass="165046">MEIDPLIQINGDGEVHLESDEEKEQEEISKSGGGNVHKEKDLVEEGSKINGDLEDDEDKMMDEEIDDQPKDKVNGDVESGKGERNNSKRDETKDSDDSEVETILQKIPNNNKESDENQMDVDDEDDEPANPNIVLRSTSVLDTSFSKRGSTPTIIGGDLESEATRIQNEERLSKNTGDSDDDSGVIRIRDIRSLCEDSDDDVIELCSTLPKNKPPATSVLNEDNESNFIIPVDHDDTADIRSDALDSLNMDVSNQVHTPYVLDSPNNSLLQSFSMFCTTPSLPLSEKQRKSLALCKKLGKLSNMLKDLEKKGQNGICVRTRETPTVINVSATGAITLAPSSPNANQSTAGQATTVPQQQEGNNTYSGQRFVRLDANSSQQNSNTVRCIVTSRGLEKVSSVPTMTTTNPLRTYSGAGNRPTILTSSTSNQQQGSNSVSRNMHQVVFDPNTGLLLCPTTQAPPSTAVTASQQFANENLRQYRAVQAPPHLIASLRSGSPQLNRPAAPLMVNGTSLTRVVQQPPATSIASTMMNGATNVNSLSSNTIRQDKTTPVPRPKAAQYTSIAPKAPGSRPIYQPPATAAPVSAALKRPHAEANKPIELTSITPRQSAATNNIPKNNNHNTNTPNYKDKGPSAKTFPSLNVAVKTNLQEKLTKPQSNTVRSELDAKVKNILMQSPVQFTEWLIQKGLIRMDHKCEDHNNPYKLGMYSDSDKYPHSGGYVFTTDCCLEKQQSVFHGSIFEASVYPPSTTMKLIYHWACQTPAPSVLQCVEVNSYYLKDVYTLLRSACVAALHQNASVMGGRGKHIEVSVVTLRTLLGMQVDAAGPMQIEILGVLDLEAKFIRMKLLNVPSTLVGDVAKQERIDQILTPISTWVNRDSVLLIDSSLDKTMIEKIGFRNVSQSESPGGIFGGGPVKPIIPFNVNAMHYLKCIVSNMFANTLCVLSKSLIQQFLDELSWRELWGSQPLKAFDTALLHLAAMTKADTGELLIPRLNKISLNPFAEWSYSKLLPPPSGIECLPDSIRAQPLSDLVASAVGMDGGISSLVSTYMNSSKNSTAAKGLTPDYSKKPTAKPFGSKRKADDDVALDLQKILRENPKTHTLQAYYYVYCPSPVDKYRVEFPSNLKCPLCSKVLRNNTDAISHLTRHVLSAGRITTNPHGCRYCMKELPTQALLQTHINSVHKKIGEVNVCQICLTKYPSETMLIIHMWQRHVNCEAPYRCELCDYRTSFHYDSVDHFFKEHGGSDTVQCPVCLKTYACRSIPCLKSVVTHLQNHILRKGKKCQDCCLTFSTDLDFRAHLVADSAHQSRATKNFVQHEVDDNPIRMPKPPLVNKDMNIPPPKKTKTRKLSGANPNLNPCDRYMFTPMNINISDVAKHSNMNCWECGKPIHLIGHYRGTMKCSRCRFETCCSYKIQKHVQSHDVTEPNESIAKAKMFGMSKALNDNSTILECSGCYFVSGSSRRFAYHLLTTGHRACGPKNCQEQPIFAVENNIADPQ</sequence>
<evidence type="ECO:0000256" key="3">
    <source>
        <dbReference type="ARBA" id="ARBA00022737"/>
    </source>
</evidence>
<feature type="region of interest" description="Disordered" evidence="7">
    <location>
        <begin position="399"/>
        <end position="436"/>
    </location>
</feature>
<evidence type="ECO:0000313" key="9">
    <source>
        <dbReference type="EMBL" id="OXA52602.1"/>
    </source>
</evidence>
<keyword evidence="3" id="KW-0677">Repeat</keyword>
<dbReference type="Gene3D" id="3.30.160.60">
    <property type="entry name" value="Classic Zinc Finger"/>
    <property type="match status" value="2"/>
</dbReference>
<dbReference type="Pfam" id="PF25429">
    <property type="entry name" value="zf-POGZ"/>
    <property type="match status" value="1"/>
</dbReference>
<feature type="region of interest" description="Disordered" evidence="7">
    <location>
        <begin position="1318"/>
        <end position="1348"/>
    </location>
</feature>
<feature type="region of interest" description="Disordered" evidence="7">
    <location>
        <begin position="1054"/>
        <end position="1077"/>
    </location>
</feature>
<feature type="compositionally biased region" description="Basic and acidic residues" evidence="7">
    <location>
        <begin position="67"/>
        <end position="92"/>
    </location>
</feature>
<feature type="region of interest" description="Disordered" evidence="7">
    <location>
        <begin position="609"/>
        <end position="634"/>
    </location>
</feature>
<reference evidence="9 10" key="1">
    <citation type="submission" date="2015-12" db="EMBL/GenBank/DDBJ databases">
        <title>The genome of Folsomia candida.</title>
        <authorList>
            <person name="Faddeeva A."/>
            <person name="Derks M.F."/>
            <person name="Anvar Y."/>
            <person name="Smit S."/>
            <person name="Van Straalen N."/>
            <person name="Roelofs D."/>
        </authorList>
    </citation>
    <scope>NUCLEOTIDE SEQUENCE [LARGE SCALE GENOMIC DNA]</scope>
    <source>
        <strain evidence="9 10">VU population</strain>
        <tissue evidence="9">Whole body</tissue>
    </source>
</reference>
<dbReference type="PROSITE" id="PS00028">
    <property type="entry name" value="ZINC_FINGER_C2H2_1"/>
    <property type="match status" value="2"/>
</dbReference>
<feature type="compositionally biased region" description="Polar residues" evidence="7">
    <location>
        <begin position="399"/>
        <end position="410"/>
    </location>
</feature>
<feature type="region of interest" description="Disordered" evidence="7">
    <location>
        <begin position="338"/>
        <end position="363"/>
    </location>
</feature>
<evidence type="ECO:0000256" key="5">
    <source>
        <dbReference type="ARBA" id="ARBA00022833"/>
    </source>
</evidence>
<dbReference type="GO" id="GO:0003677">
    <property type="term" value="F:DNA binding"/>
    <property type="evidence" value="ECO:0007669"/>
    <property type="project" value="UniProtKB-KW"/>
</dbReference>
<dbReference type="Proteomes" id="UP000198287">
    <property type="component" value="Unassembled WGS sequence"/>
</dbReference>
<dbReference type="GO" id="GO:0008270">
    <property type="term" value="F:zinc ion binding"/>
    <property type="evidence" value="ECO:0007669"/>
    <property type="project" value="UniProtKB-KW"/>
</dbReference>
<feature type="domain" description="C2H2-type" evidence="8">
    <location>
        <begin position="1159"/>
        <end position="1180"/>
    </location>
</feature>
<organism evidence="9 10">
    <name type="scientific">Folsomia candida</name>
    <name type="common">Springtail</name>
    <dbReference type="NCBI Taxonomy" id="158441"/>
    <lineage>
        <taxon>Eukaryota</taxon>
        <taxon>Metazoa</taxon>
        <taxon>Ecdysozoa</taxon>
        <taxon>Arthropoda</taxon>
        <taxon>Hexapoda</taxon>
        <taxon>Collembola</taxon>
        <taxon>Entomobryomorpha</taxon>
        <taxon>Isotomoidea</taxon>
        <taxon>Isotomidae</taxon>
        <taxon>Proisotominae</taxon>
        <taxon>Folsomia</taxon>
    </lineage>
</organism>
<accession>A0A226E4E5</accession>
<feature type="domain" description="C2H2-type" evidence="8">
    <location>
        <begin position="1125"/>
        <end position="1145"/>
    </location>
</feature>
<evidence type="ECO:0000256" key="6">
    <source>
        <dbReference type="ARBA" id="ARBA00023242"/>
    </source>
</evidence>
<keyword evidence="2" id="KW-0479">Metal-binding</keyword>
<evidence type="ECO:0000259" key="8">
    <source>
        <dbReference type="PROSITE" id="PS00028"/>
    </source>
</evidence>
<evidence type="ECO:0000256" key="7">
    <source>
        <dbReference type="SAM" id="MobiDB-lite"/>
    </source>
</evidence>
<evidence type="ECO:0000256" key="1">
    <source>
        <dbReference type="ARBA" id="ARBA00004123"/>
    </source>
</evidence>
<dbReference type="EMBL" id="LNIX01000006">
    <property type="protein sequence ID" value="OXA52602.1"/>
    <property type="molecule type" value="Genomic_DNA"/>
</dbReference>
<dbReference type="InterPro" id="IPR057618">
    <property type="entry name" value="Znf_POGZ/Z280C-D-like"/>
</dbReference>
<dbReference type="OrthoDB" id="10032537at2759"/>
<name>A0A226E4E5_FOLCA</name>
<feature type="compositionally biased region" description="Acidic residues" evidence="7">
    <location>
        <begin position="52"/>
        <end position="66"/>
    </location>
</feature>
<proteinExistence type="predicted"/>
<feature type="region of interest" description="Disordered" evidence="7">
    <location>
        <begin position="1"/>
        <end position="132"/>
    </location>
</feature>
<evidence type="ECO:0000256" key="4">
    <source>
        <dbReference type="ARBA" id="ARBA00022771"/>
    </source>
</evidence>
<feature type="compositionally biased region" description="Basic and acidic residues" evidence="7">
    <location>
        <begin position="36"/>
        <end position="47"/>
    </location>
</feature>
<dbReference type="InterPro" id="IPR013087">
    <property type="entry name" value="Znf_C2H2_type"/>
</dbReference>
<comment type="caution">
    <text evidence="9">The sequence shown here is derived from an EMBL/GenBank/DDBJ whole genome shotgun (WGS) entry which is preliminary data.</text>
</comment>
<dbReference type="InterPro" id="IPR050888">
    <property type="entry name" value="ZnF_C2H2-type_TF"/>
</dbReference>
<gene>
    <name evidence="9" type="ORF">Fcan01_12277</name>
</gene>
<keyword evidence="4" id="KW-0863">Zinc-finger</keyword>
<feature type="compositionally biased region" description="Acidic residues" evidence="7">
    <location>
        <begin position="116"/>
        <end position="128"/>
    </location>
</feature>